<gene>
    <name evidence="1" type="ORF">R3W88_022926</name>
</gene>
<evidence type="ECO:0000313" key="2">
    <source>
        <dbReference type="Proteomes" id="UP001311915"/>
    </source>
</evidence>
<comment type="caution">
    <text evidence="1">The sequence shown here is derived from an EMBL/GenBank/DDBJ whole genome shotgun (WGS) entry which is preliminary data.</text>
</comment>
<protein>
    <submittedName>
        <fullName evidence="1">Uncharacterized protein</fullName>
    </submittedName>
</protein>
<proteinExistence type="predicted"/>
<dbReference type="EMBL" id="JAWPEI010000004">
    <property type="protein sequence ID" value="KAK4729938.1"/>
    <property type="molecule type" value="Genomic_DNA"/>
</dbReference>
<organism evidence="1 2">
    <name type="scientific">Solanum pinnatisectum</name>
    <name type="common">tansyleaf nightshade</name>
    <dbReference type="NCBI Taxonomy" id="50273"/>
    <lineage>
        <taxon>Eukaryota</taxon>
        <taxon>Viridiplantae</taxon>
        <taxon>Streptophyta</taxon>
        <taxon>Embryophyta</taxon>
        <taxon>Tracheophyta</taxon>
        <taxon>Spermatophyta</taxon>
        <taxon>Magnoliopsida</taxon>
        <taxon>eudicotyledons</taxon>
        <taxon>Gunneridae</taxon>
        <taxon>Pentapetalae</taxon>
        <taxon>asterids</taxon>
        <taxon>lamiids</taxon>
        <taxon>Solanales</taxon>
        <taxon>Solanaceae</taxon>
        <taxon>Solanoideae</taxon>
        <taxon>Solaneae</taxon>
        <taxon>Solanum</taxon>
    </lineage>
</organism>
<dbReference type="AlphaFoldDB" id="A0AAV9LWB1"/>
<evidence type="ECO:0000313" key="1">
    <source>
        <dbReference type="EMBL" id="KAK4729938.1"/>
    </source>
</evidence>
<keyword evidence="2" id="KW-1185">Reference proteome</keyword>
<sequence length="136" mass="15952">MGSLACLSVTKRPLAQEIQTLESKFMQLSIPERGRVLANIKVRATFIEEIKAKQFEDENLNELKKKTVVDKDLQYEEKPIAILDRDVRKLRTKEIKSMKVQLKHCPVEEVTWKIERDMRDKYPQLFVDSGTIPFFL</sequence>
<accession>A0AAV9LWB1</accession>
<dbReference type="Proteomes" id="UP001311915">
    <property type="component" value="Unassembled WGS sequence"/>
</dbReference>
<name>A0AAV9LWB1_9SOLN</name>
<reference evidence="1 2" key="1">
    <citation type="submission" date="2023-10" db="EMBL/GenBank/DDBJ databases">
        <title>Genome-Wide Identification Analysis in wild type Solanum Pinnatisectum Reveals Some Genes Defensing Phytophthora Infestans.</title>
        <authorList>
            <person name="Sun C."/>
        </authorList>
    </citation>
    <scope>NUCLEOTIDE SEQUENCE [LARGE SCALE GENOMIC DNA]</scope>
    <source>
        <strain evidence="1">LQN</strain>
        <tissue evidence="1">Leaf</tissue>
    </source>
</reference>